<dbReference type="AlphaFoldDB" id="X1AIT7"/>
<sequence>HQGFKDIVHGGLIGLILDEIMVNLPWKMGKQK</sequence>
<name>X1AIT7_9ZZZZ</name>
<feature type="non-terminal residue" evidence="1">
    <location>
        <position position="1"/>
    </location>
</feature>
<reference evidence="1" key="1">
    <citation type="journal article" date="2014" name="Front. Microbiol.">
        <title>High frequency of phylogenetically diverse reductive dehalogenase-homologous genes in deep subseafloor sedimentary metagenomes.</title>
        <authorList>
            <person name="Kawai M."/>
            <person name="Futagami T."/>
            <person name="Toyoda A."/>
            <person name="Takaki Y."/>
            <person name="Nishi S."/>
            <person name="Hori S."/>
            <person name="Arai W."/>
            <person name="Tsubouchi T."/>
            <person name="Morono Y."/>
            <person name="Uchiyama I."/>
            <person name="Ito T."/>
            <person name="Fujiyama A."/>
            <person name="Inagaki F."/>
            <person name="Takami H."/>
        </authorList>
    </citation>
    <scope>NUCLEOTIDE SEQUENCE</scope>
    <source>
        <strain evidence="1">Expedition CK06-06</strain>
    </source>
</reference>
<organism evidence="1">
    <name type="scientific">marine sediment metagenome</name>
    <dbReference type="NCBI Taxonomy" id="412755"/>
    <lineage>
        <taxon>unclassified sequences</taxon>
        <taxon>metagenomes</taxon>
        <taxon>ecological metagenomes</taxon>
    </lineage>
</organism>
<comment type="caution">
    <text evidence="1">The sequence shown here is derived from an EMBL/GenBank/DDBJ whole genome shotgun (WGS) entry which is preliminary data.</text>
</comment>
<gene>
    <name evidence="1" type="ORF">S01H4_23971</name>
</gene>
<accession>X1AIT7</accession>
<protein>
    <submittedName>
        <fullName evidence="1">Uncharacterized protein</fullName>
    </submittedName>
</protein>
<evidence type="ECO:0000313" key="1">
    <source>
        <dbReference type="EMBL" id="GAG82024.1"/>
    </source>
</evidence>
<proteinExistence type="predicted"/>
<dbReference type="EMBL" id="BART01011202">
    <property type="protein sequence ID" value="GAG82024.1"/>
    <property type="molecule type" value="Genomic_DNA"/>
</dbReference>